<feature type="domain" description="Myb-like" evidence="2">
    <location>
        <begin position="316"/>
        <end position="364"/>
    </location>
</feature>
<feature type="compositionally biased region" description="Basic and acidic residues" evidence="1">
    <location>
        <begin position="861"/>
        <end position="877"/>
    </location>
</feature>
<feature type="region of interest" description="Disordered" evidence="1">
    <location>
        <begin position="176"/>
        <end position="257"/>
    </location>
</feature>
<protein>
    <submittedName>
        <fullName evidence="3">B double prime 1, subunit of RNA polymerase III transcription initiation factor IIIB</fullName>
    </submittedName>
</protein>
<feature type="region of interest" description="Disordered" evidence="1">
    <location>
        <begin position="2275"/>
        <end position="2309"/>
    </location>
</feature>
<feature type="region of interest" description="Disordered" evidence="1">
    <location>
        <begin position="2322"/>
        <end position="2469"/>
    </location>
</feature>
<organism evidence="3 4">
    <name type="scientific">Rattus norvegicus</name>
    <name type="common">Rat</name>
    <dbReference type="NCBI Taxonomy" id="10116"/>
    <lineage>
        <taxon>Eukaryota</taxon>
        <taxon>Metazoa</taxon>
        <taxon>Chordata</taxon>
        <taxon>Craniata</taxon>
        <taxon>Vertebrata</taxon>
        <taxon>Euteleostomi</taxon>
        <taxon>Mammalia</taxon>
        <taxon>Eutheria</taxon>
        <taxon>Euarchontoglires</taxon>
        <taxon>Glires</taxon>
        <taxon>Rodentia</taxon>
        <taxon>Myomorpha</taxon>
        <taxon>Muroidea</taxon>
        <taxon>Muridae</taxon>
        <taxon>Murinae</taxon>
        <taxon>Rattus</taxon>
    </lineage>
</organism>
<feature type="compositionally biased region" description="Basic and acidic residues" evidence="1">
    <location>
        <begin position="1011"/>
        <end position="1021"/>
    </location>
</feature>
<dbReference type="GeneTree" id="ENSGT00390000012762"/>
<feature type="compositionally biased region" description="Polar residues" evidence="1">
    <location>
        <begin position="2278"/>
        <end position="2289"/>
    </location>
</feature>
<feature type="compositionally biased region" description="Polar residues" evidence="1">
    <location>
        <begin position="2426"/>
        <end position="2435"/>
    </location>
</feature>
<feature type="compositionally biased region" description="Low complexity" evidence="1">
    <location>
        <begin position="1640"/>
        <end position="1653"/>
    </location>
</feature>
<reference evidence="3" key="2">
    <citation type="submission" date="2025-08" db="UniProtKB">
        <authorList>
            <consortium name="Ensembl"/>
        </authorList>
    </citation>
    <scope>IDENTIFICATION</scope>
    <source>
        <strain evidence="3">Brown Norway</strain>
    </source>
</reference>
<reference evidence="3" key="3">
    <citation type="submission" date="2025-09" db="UniProtKB">
        <authorList>
            <consortium name="Ensembl"/>
        </authorList>
    </citation>
    <scope>IDENTIFICATION</scope>
    <source>
        <strain evidence="3">Brown Norway</strain>
    </source>
</reference>
<feature type="compositionally biased region" description="Basic residues" evidence="1">
    <location>
        <begin position="1701"/>
        <end position="1710"/>
    </location>
</feature>
<gene>
    <name evidence="3" type="primary">Bdp1</name>
</gene>
<feature type="compositionally biased region" description="Basic and acidic residues" evidence="1">
    <location>
        <begin position="1444"/>
        <end position="1460"/>
    </location>
</feature>
<reference evidence="3" key="1">
    <citation type="submission" date="2024-01" db="EMBL/GenBank/DDBJ databases">
        <title>GRCr8: a new rat reference genome assembly contstructed from accurate long reads and long range scaffolding.</title>
        <authorList>
            <person name="Doris P.A."/>
            <person name="Kalbfleisch T."/>
            <person name="Li K."/>
            <person name="Howe K."/>
            <person name="Wood J."/>
        </authorList>
    </citation>
    <scope>NUCLEOTIDE SEQUENCE [LARGE SCALE GENOMIC DNA]</scope>
    <source>
        <strain evidence="3">Brown Norway</strain>
    </source>
</reference>
<feature type="compositionally biased region" description="Basic and acidic residues" evidence="1">
    <location>
        <begin position="671"/>
        <end position="680"/>
    </location>
</feature>
<feature type="compositionally biased region" description="Basic and acidic residues" evidence="1">
    <location>
        <begin position="1590"/>
        <end position="1619"/>
    </location>
</feature>
<feature type="compositionally biased region" description="Acidic residues" evidence="1">
    <location>
        <begin position="1026"/>
        <end position="1037"/>
    </location>
</feature>
<feature type="compositionally biased region" description="Basic and acidic residues" evidence="1">
    <location>
        <begin position="653"/>
        <end position="663"/>
    </location>
</feature>
<dbReference type="InterPro" id="IPR001005">
    <property type="entry name" value="SANT/Myb"/>
</dbReference>
<feature type="compositionally biased region" description="Polar residues" evidence="1">
    <location>
        <begin position="115"/>
        <end position="138"/>
    </location>
</feature>
<dbReference type="Pfam" id="PF15963">
    <property type="entry name" value="Myb_DNA-bind_7"/>
    <property type="match status" value="1"/>
</dbReference>
<name>A0ABK0LUC8_RAT</name>
<evidence type="ECO:0000259" key="2">
    <source>
        <dbReference type="SMART" id="SM00717"/>
    </source>
</evidence>
<feature type="compositionally biased region" description="Basic residues" evidence="1">
    <location>
        <begin position="827"/>
        <end position="844"/>
    </location>
</feature>
<feature type="compositionally biased region" description="Basic and acidic residues" evidence="1">
    <location>
        <begin position="149"/>
        <end position="160"/>
    </location>
</feature>
<feature type="compositionally biased region" description="Basic and acidic residues" evidence="1">
    <location>
        <begin position="443"/>
        <end position="458"/>
    </location>
</feature>
<feature type="compositionally biased region" description="Low complexity" evidence="1">
    <location>
        <begin position="2436"/>
        <end position="2446"/>
    </location>
</feature>
<dbReference type="PANTHER" id="PTHR22929:SF0">
    <property type="entry name" value="TRANSCRIPTION FACTOR TFIIIB COMPONENT B'' HOMOLOG"/>
    <property type="match status" value="1"/>
</dbReference>
<feature type="compositionally biased region" description="Polar residues" evidence="1">
    <location>
        <begin position="532"/>
        <end position="542"/>
    </location>
</feature>
<feature type="compositionally biased region" description="Basic and acidic residues" evidence="1">
    <location>
        <begin position="1038"/>
        <end position="1059"/>
    </location>
</feature>
<proteinExistence type="predicted"/>
<feature type="compositionally biased region" description="Basic and acidic residues" evidence="1">
    <location>
        <begin position="1572"/>
        <end position="1582"/>
    </location>
</feature>
<feature type="compositionally biased region" description="Low complexity" evidence="1">
    <location>
        <begin position="1237"/>
        <end position="1247"/>
    </location>
</feature>
<dbReference type="SMART" id="SM00717">
    <property type="entry name" value="SANT"/>
    <property type="match status" value="1"/>
</dbReference>
<feature type="compositionally biased region" description="Polar residues" evidence="1">
    <location>
        <begin position="1252"/>
        <end position="1269"/>
    </location>
</feature>
<feature type="compositionally biased region" description="Polar residues" evidence="1">
    <location>
        <begin position="2297"/>
        <end position="2307"/>
    </location>
</feature>
<feature type="region of interest" description="Disordered" evidence="1">
    <location>
        <begin position="991"/>
        <end position="1104"/>
    </location>
</feature>
<dbReference type="InterPro" id="IPR009057">
    <property type="entry name" value="Homeodomain-like_sf"/>
</dbReference>
<feature type="region of interest" description="Disordered" evidence="1">
    <location>
        <begin position="1137"/>
        <end position="1298"/>
    </location>
</feature>
<dbReference type="SUPFAM" id="SSF46689">
    <property type="entry name" value="Homeodomain-like"/>
    <property type="match status" value="1"/>
</dbReference>
<feature type="compositionally biased region" description="Polar residues" evidence="1">
    <location>
        <begin position="1390"/>
        <end position="1411"/>
    </location>
</feature>
<feature type="region of interest" description="Disordered" evidence="1">
    <location>
        <begin position="1433"/>
        <end position="1460"/>
    </location>
</feature>
<evidence type="ECO:0000313" key="3">
    <source>
        <dbReference type="Ensembl" id="ENSRNOP00000105845.1"/>
    </source>
</evidence>
<feature type="compositionally biased region" description="Acidic residues" evidence="1">
    <location>
        <begin position="1085"/>
        <end position="1101"/>
    </location>
</feature>
<dbReference type="InterPro" id="IPR039467">
    <property type="entry name" value="TFIIIB_B''_Myb"/>
</dbReference>
<feature type="compositionally biased region" description="Polar residues" evidence="1">
    <location>
        <begin position="2338"/>
        <end position="2353"/>
    </location>
</feature>
<accession>A0ABK0LUC8</accession>
<feature type="compositionally biased region" description="Acidic residues" evidence="1">
    <location>
        <begin position="246"/>
        <end position="257"/>
    </location>
</feature>
<feature type="region of interest" description="Disordered" evidence="1">
    <location>
        <begin position="395"/>
        <end position="542"/>
    </location>
</feature>
<feature type="compositionally biased region" description="Basic and acidic residues" evidence="1">
    <location>
        <begin position="1167"/>
        <end position="1181"/>
    </location>
</feature>
<dbReference type="Proteomes" id="UP000002494">
    <property type="component" value="Chromosome 2"/>
</dbReference>
<feature type="region of interest" description="Disordered" evidence="1">
    <location>
        <begin position="575"/>
        <end position="907"/>
    </location>
</feature>
<feature type="compositionally biased region" description="Basic and acidic residues" evidence="1">
    <location>
        <begin position="1137"/>
        <end position="1157"/>
    </location>
</feature>
<sequence length="2487" mass="272337">MKRRRWRESGGGGGGAKLRARLSVKPNVRPGVGTRGSAAPNPQRGPEAPRPPEPATGSAPKPAEPTDVPAVDSGGAEPQEQAPGSSNNEKTGDGSNVEESSTLPSAASQRRKRVSGTSSLGQPPVSAPSQSRPLSTVNHDAPQPNPTPAKEKQPCSDRYRIYKARKLREMLKEELRKEKKQWKNKFATNESQRPPDRSKMTMRDFIYYLPDSNPMTSSVEQEKKCEKSLAPTPTREQENQSTQDANDNEDVEEEVDDGPLLVPRVKVAEDGSIILDEESLTVEVLRTKGPCVVEENDPIFERGSTTTYSSFRKNYYSKPWSNKETDMFFLAISMVGTDFSMIGQLFPHRARIEIKNKFKREEKTNGWRIDKAFQEKRPFDFDFFAHLLQKVLAEEEKRKQKSTKCQNVKEKAPKPRKNAKAKTVNREEVNDDPDESVNSDTADPERPQKDARTVREEQLPSSSAQHLHLAVLEQEQEQEQSQDKRRRNQGKANKREATTVLESVLDHSSPPAAEIHKSTCPSEENENECNKEQTPSFTQNTEDIAGLASCEETLMRMDPSPSTCNHQDIMPLASESSEPCAADLPVSEPGGAVSGDVNNAESGCAGAGSADLKTKSPETEQTDSVKPKSRSRLQRPKPNLSRPVGKKSVVSQDRQDGSNKDSPSETAATKNHMEKERVTESENFVTENTERESPSAGTVSDLSEKSSAQEDSQTKVLRPTRLMRSRMQRPKPNVVKAAERKQILTSQEKVGSHVEKIEDDSCVVVPPQMGNESHKNLQCEGAASEPEQKDPVESLQSEQPRALSECPSIQEDNKGNKLKQAPIVRTRFQKPKPNTGRRRRRRRSSKEGIPVDMPVSGDLTATREEIPRPDTSPREEVPSVPLAPLTATASTMELESGVKDSSRNDTASNVKMPEMADVTMEIDTGLETTGRDTCPGEMEAEMIDIPMETEASLKASLNETPPMEKMPELIDNTGEICTNLGETARKEIFLQENGSKEVSPVSEPETGLQETGKKLAVKESTSDMMDGTEEREADSEETERQEISAPVKEAEEAKARGEVDSPLEEIGGETSQQAIAAGAPVEQSASEEDLGDSAGVEEVEVESTVGGKELKLKDAGEGHVSLMVVVSGEKTAIEETIGHLKEKERESSVPWERRSGEIDVGEEMVADLEKTEKVDVSPRDSEPEEQTSGQPEAEVIPSRSDGSTGPPQDRENISNKISVIPTLLEEKETTDKEVSSHGESSSQNSGHHVADQGTQLLDVQEQFSDTNLSKPLPQEQKPLQVKPAPFLRSRFKKPKPNLSRAALKRATLEAEHCVPGKKPEAYKMETVVLQQDRDQAASFSSPHNVPSLMASRENEKSGHEEEEEAVVLPCTQIEKDPSPPNSCEPKEDSQLTQNQEDSLVSPIGTPTVNMVPQETKPNVVQTTLPVRGRLQRPRPNVQKARQRQTVEKGKAEGITKNEGPELQKDEAKTCLTVANSSGVESEVAVEVSSRVSEFKVNESQGHVVPVENLSINKTSVLREQIRHENKPYVPSPALLIRRRFQKAKPNLGGARHKDEQPGVEKGPTSENTALTTEDHLLQKGDCDTQLSVQAREKTEMPLEVSMRKDCVHSEESGSDRNDAQLKAGPSGGAREEIAQEPTFSSSLEEQSLSKQISRPQLLKESSYSKTVPPRRTTVPSASECEIDHSGKRAHRKMKASVTKARGSKRIRGKTAKKEPRASKSVLVTLRASQKDDEDDAEDFESDYEEETCHLAPEELNKAPVFVPVGLRSPEPVSAQIEETMEELEITMDGADLGCLTVVDHQLSHVDIAARDEQPEKAVYPSSFEVVIGEQPQEEPGPGDGSTEAAITLLTMGDIVLQSEIIPGQGDVGVCVFPDDHSKDKNHVPFIPDNVNQKTVHDYQEVCSPVISMSHVSFEDNKIVLEEQSIREAAVLGEAMEEPLSTRDTACTMSTPLRMESMLVTPKAGSERILEISEPDGHQEVASLCMTKGTEVEIQRETEENDSTAVELDDKSLEPVPAAETKEQEQLLCVHGVEGARVSQEAILPARTEEHEDDLQGLQTLGAAVASSEIGQHTLESGQSLGDSVAEEALRESPEGSVVPMLHVPESVPSNIPEAQHENISPQDDTVNLFANVQQDGEDEQAFILTLVEIPTNTTEGFTDASMHLMPSSLLPAPILVRSGNAVERVDLSGSLQASSVVQDVTCSSPSRSGDSEKPPAIVELTSRKRFCCSPDESIHVPPAKKSSIAPGIDYQNCTSGVCSEELNVFEKTEESCMGQGIFPTSESTHATSKPQKEHSEQTSQNTGSSGSLGEIKDACVENTMTELPQSEVVSDKEEKTDPASNSKQRDSVTSSSKPPLTRPGRRPLGFLSLICPKNSLESDEVTQTHSKKRLKPHIPVSRRNLKKPNPLHASQKKNQESSDPLPPPSVTETVSDNTGSSESSAAEVSSDQPLVEEEKCKNGPKGASEEEVTTVSEFVFSDIFIEVDETE</sequence>
<feature type="compositionally biased region" description="Basic and acidic residues" evidence="1">
    <location>
        <begin position="1224"/>
        <end position="1236"/>
    </location>
</feature>
<evidence type="ECO:0000256" key="1">
    <source>
        <dbReference type="SAM" id="MobiDB-lite"/>
    </source>
</evidence>
<feature type="region of interest" description="Disordered" evidence="1">
    <location>
        <begin position="1333"/>
        <end position="1411"/>
    </location>
</feature>
<dbReference type="Ensembl" id="ENSRNOT00000133580.1">
    <property type="protein sequence ID" value="ENSRNOP00000105845.1"/>
    <property type="gene ID" value="ENSRNOG00000017864.9"/>
</dbReference>
<dbReference type="PANTHER" id="PTHR22929">
    <property type="entry name" value="RNA POLYMERASE III TRANSCRIPTION INITIATION FACTOR B"/>
    <property type="match status" value="1"/>
</dbReference>
<feature type="compositionally biased region" description="Basic and acidic residues" evidence="1">
    <location>
        <begin position="612"/>
        <end position="626"/>
    </location>
</feature>
<keyword evidence="4" id="KW-1185">Reference proteome</keyword>
<feature type="region of interest" description="Disordered" evidence="1">
    <location>
        <begin position="1544"/>
        <end position="1720"/>
    </location>
</feature>
<feature type="region of interest" description="Disordered" evidence="1">
    <location>
        <begin position="1"/>
        <end position="160"/>
    </location>
</feature>
<evidence type="ECO:0000313" key="4">
    <source>
        <dbReference type="Proteomes" id="UP000002494"/>
    </source>
</evidence>
<feature type="compositionally biased region" description="Basic and acidic residues" evidence="1">
    <location>
        <begin position="193"/>
        <end position="202"/>
    </location>
</feature>
<feature type="compositionally biased region" description="Polar residues" evidence="1">
    <location>
        <begin position="82"/>
        <end position="108"/>
    </location>
</feature>
<dbReference type="RGD" id="1308512">
    <property type="gene designation" value="Bdp1"/>
</dbReference>